<keyword evidence="3" id="KW-1185">Reference proteome</keyword>
<accession>A0A1H9GG14</accession>
<feature type="compositionally biased region" description="Basic and acidic residues" evidence="1">
    <location>
        <begin position="93"/>
        <end position="103"/>
    </location>
</feature>
<dbReference type="Proteomes" id="UP000199114">
    <property type="component" value="Unassembled WGS sequence"/>
</dbReference>
<protein>
    <submittedName>
        <fullName evidence="2">Uncharacterized protein</fullName>
    </submittedName>
</protein>
<organism evidence="2 3">
    <name type="scientific">Natrinema salaciae</name>
    <dbReference type="NCBI Taxonomy" id="1186196"/>
    <lineage>
        <taxon>Archaea</taxon>
        <taxon>Methanobacteriati</taxon>
        <taxon>Methanobacteriota</taxon>
        <taxon>Stenosarchaea group</taxon>
        <taxon>Halobacteria</taxon>
        <taxon>Halobacteriales</taxon>
        <taxon>Natrialbaceae</taxon>
        <taxon>Natrinema</taxon>
    </lineage>
</organism>
<gene>
    <name evidence="2" type="ORF">SAMN04489841_1872</name>
</gene>
<dbReference type="AlphaFoldDB" id="A0A1H9GG14"/>
<reference evidence="3" key="1">
    <citation type="submission" date="2016-10" db="EMBL/GenBank/DDBJ databases">
        <authorList>
            <person name="Varghese N."/>
            <person name="Submissions S."/>
        </authorList>
    </citation>
    <scope>NUCLEOTIDE SEQUENCE [LARGE SCALE GENOMIC DNA]</scope>
    <source>
        <strain evidence="3">DSM 25055</strain>
    </source>
</reference>
<feature type="region of interest" description="Disordered" evidence="1">
    <location>
        <begin position="59"/>
        <end position="173"/>
    </location>
</feature>
<evidence type="ECO:0000313" key="2">
    <source>
        <dbReference type="EMBL" id="SEQ48997.1"/>
    </source>
</evidence>
<dbReference type="RefSeq" id="WP_090616744.1">
    <property type="nucleotide sequence ID" value="NZ_FOFD01000002.1"/>
</dbReference>
<dbReference type="OrthoDB" id="229248at2157"/>
<feature type="compositionally biased region" description="Basic and acidic residues" evidence="1">
    <location>
        <begin position="145"/>
        <end position="173"/>
    </location>
</feature>
<feature type="compositionally biased region" description="Basic and acidic residues" evidence="1">
    <location>
        <begin position="73"/>
        <end position="82"/>
    </location>
</feature>
<feature type="compositionally biased region" description="Polar residues" evidence="1">
    <location>
        <begin position="63"/>
        <end position="72"/>
    </location>
</feature>
<proteinExistence type="predicted"/>
<evidence type="ECO:0000313" key="3">
    <source>
        <dbReference type="Proteomes" id="UP000199114"/>
    </source>
</evidence>
<dbReference type="EMBL" id="FOFD01000002">
    <property type="protein sequence ID" value="SEQ48997.1"/>
    <property type="molecule type" value="Genomic_DNA"/>
</dbReference>
<name>A0A1H9GG14_9EURY</name>
<dbReference type="STRING" id="1186196.SAMN04489841_1872"/>
<sequence length="173" mass="18631">MSPSFSDDDVGKRVETASGDLLGTVKLTEADTAYVDVNDDARETIRAILEWETDEDIVPMNASAVSESTETTIRLEDDRSSPDEPAAAGTDSVIERTESTEQRDDSDEQRTMGPPSGTPDEPAADAEGRTGEGLEPSTEAMTESGGERHPDTEQAPPEGERTVTKDRGVEEDR</sequence>
<evidence type="ECO:0000256" key="1">
    <source>
        <dbReference type="SAM" id="MobiDB-lite"/>
    </source>
</evidence>